<name>X0ZZI6_9ZZZZ</name>
<dbReference type="GO" id="GO:0005886">
    <property type="term" value="C:plasma membrane"/>
    <property type="evidence" value="ECO:0007669"/>
    <property type="project" value="UniProtKB-SubCell"/>
</dbReference>
<accession>X0ZZI6</accession>
<evidence type="ECO:0000256" key="12">
    <source>
        <dbReference type="ARBA" id="ARBA00023012"/>
    </source>
</evidence>
<feature type="non-terminal residue" evidence="17">
    <location>
        <position position="361"/>
    </location>
</feature>
<keyword evidence="11 15" id="KW-1133">Transmembrane helix</keyword>
<organism evidence="17">
    <name type="scientific">marine sediment metagenome</name>
    <dbReference type="NCBI Taxonomy" id="412755"/>
    <lineage>
        <taxon>unclassified sequences</taxon>
        <taxon>metagenomes</taxon>
        <taxon>ecological metagenomes</taxon>
    </lineage>
</organism>
<evidence type="ECO:0000256" key="8">
    <source>
        <dbReference type="ARBA" id="ARBA00022741"/>
    </source>
</evidence>
<dbReference type="SUPFAM" id="SSF158472">
    <property type="entry name" value="HAMP domain-like"/>
    <property type="match status" value="1"/>
</dbReference>
<evidence type="ECO:0000256" key="7">
    <source>
        <dbReference type="ARBA" id="ARBA00022692"/>
    </source>
</evidence>
<evidence type="ECO:0000256" key="14">
    <source>
        <dbReference type="SAM" id="Coils"/>
    </source>
</evidence>
<keyword evidence="13 15" id="KW-0472">Membrane</keyword>
<feature type="transmembrane region" description="Helical" evidence="15">
    <location>
        <begin position="180"/>
        <end position="200"/>
    </location>
</feature>
<dbReference type="SMART" id="SM00388">
    <property type="entry name" value="HisKA"/>
    <property type="match status" value="1"/>
</dbReference>
<dbReference type="SMART" id="SM00304">
    <property type="entry name" value="HAMP"/>
    <property type="match status" value="1"/>
</dbReference>
<comment type="catalytic activity">
    <reaction evidence="1">
        <text>ATP + protein L-histidine = ADP + protein N-phospho-L-histidine.</text>
        <dbReference type="EC" id="2.7.13.3"/>
    </reaction>
</comment>
<keyword evidence="12" id="KW-0902">Two-component regulatory system</keyword>
<evidence type="ECO:0000256" key="10">
    <source>
        <dbReference type="ARBA" id="ARBA00022840"/>
    </source>
</evidence>
<evidence type="ECO:0000256" key="3">
    <source>
        <dbReference type="ARBA" id="ARBA00012438"/>
    </source>
</evidence>
<dbReference type="InterPro" id="IPR003660">
    <property type="entry name" value="HAMP_dom"/>
</dbReference>
<keyword evidence="9" id="KW-0418">Kinase</keyword>
<evidence type="ECO:0000256" key="1">
    <source>
        <dbReference type="ARBA" id="ARBA00000085"/>
    </source>
</evidence>
<dbReference type="Gene3D" id="6.10.340.10">
    <property type="match status" value="1"/>
</dbReference>
<dbReference type="Gene3D" id="1.10.287.130">
    <property type="match status" value="1"/>
</dbReference>
<feature type="coiled-coil region" evidence="14">
    <location>
        <begin position="235"/>
        <end position="287"/>
    </location>
</feature>
<keyword evidence="5" id="KW-0597">Phosphoprotein</keyword>
<evidence type="ECO:0000256" key="5">
    <source>
        <dbReference type="ARBA" id="ARBA00022553"/>
    </source>
</evidence>
<keyword evidence="14" id="KW-0175">Coiled coil</keyword>
<comment type="caution">
    <text evidence="17">The sequence shown here is derived from an EMBL/GenBank/DDBJ whole genome shotgun (WGS) entry which is preliminary data.</text>
</comment>
<keyword evidence="4" id="KW-1003">Cell membrane</keyword>
<keyword evidence="10" id="KW-0067">ATP-binding</keyword>
<evidence type="ECO:0000256" key="4">
    <source>
        <dbReference type="ARBA" id="ARBA00022475"/>
    </source>
</evidence>
<keyword evidence="8" id="KW-0547">Nucleotide-binding</keyword>
<dbReference type="EMBL" id="BART01000150">
    <property type="protein sequence ID" value="GAG65878.1"/>
    <property type="molecule type" value="Genomic_DNA"/>
</dbReference>
<sequence>MKVRTSLFLLSAILAILVVTLGFMMLYTSDLTNREVRESDAASKIIKDISELNIVTYEYLMHYEERMHQQWLLKYDSLGRLLEGMRSEEMYPEHLSKLESITSDYESLGDFFSQLQANFVKRQRLIEENKPQAEIDLSLALEKRLTAQALMRSQRIASEAFECSAITQQRIARLQQRTNSIVLFSVIGFAILSFCVSFLTTRAITGPLNKLIRSSEIIGKGNLKHRVDIKTRNEIGELAAAFNQMTEKRQRAEEKLKEYSENLEEMVEERTQELREAQEQLVRKEKLAILGQLASGVGHELRNPLGSIKNAAFFLKMALEQPEPEVKETLEILNKEVATSEHIISSLLDFARPKPPTKHKV</sequence>
<feature type="domain" description="HAMP" evidence="16">
    <location>
        <begin position="202"/>
        <end position="254"/>
    </location>
</feature>
<evidence type="ECO:0000256" key="15">
    <source>
        <dbReference type="SAM" id="Phobius"/>
    </source>
</evidence>
<evidence type="ECO:0000313" key="17">
    <source>
        <dbReference type="EMBL" id="GAG65878.1"/>
    </source>
</evidence>
<protein>
    <recommendedName>
        <fullName evidence="3">histidine kinase</fullName>
        <ecNumber evidence="3">2.7.13.3</ecNumber>
    </recommendedName>
</protein>
<comment type="subcellular location">
    <subcellularLocation>
        <location evidence="2">Cell membrane</location>
        <topology evidence="2">Multi-pass membrane protein</topology>
    </subcellularLocation>
</comment>
<evidence type="ECO:0000256" key="9">
    <source>
        <dbReference type="ARBA" id="ARBA00022777"/>
    </source>
</evidence>
<dbReference type="PANTHER" id="PTHR45528">
    <property type="entry name" value="SENSOR HISTIDINE KINASE CPXA"/>
    <property type="match status" value="1"/>
</dbReference>
<evidence type="ECO:0000259" key="16">
    <source>
        <dbReference type="PROSITE" id="PS50885"/>
    </source>
</evidence>
<dbReference type="PANTHER" id="PTHR45528:SF1">
    <property type="entry name" value="SENSOR HISTIDINE KINASE CPXA"/>
    <property type="match status" value="1"/>
</dbReference>
<dbReference type="InterPro" id="IPR003661">
    <property type="entry name" value="HisK_dim/P_dom"/>
</dbReference>
<dbReference type="GO" id="GO:0000155">
    <property type="term" value="F:phosphorelay sensor kinase activity"/>
    <property type="evidence" value="ECO:0007669"/>
    <property type="project" value="InterPro"/>
</dbReference>
<dbReference type="Pfam" id="PF00672">
    <property type="entry name" value="HAMP"/>
    <property type="match status" value="1"/>
</dbReference>
<dbReference type="GO" id="GO:0005524">
    <property type="term" value="F:ATP binding"/>
    <property type="evidence" value="ECO:0007669"/>
    <property type="project" value="UniProtKB-KW"/>
</dbReference>
<dbReference type="SUPFAM" id="SSF47384">
    <property type="entry name" value="Homodimeric domain of signal transducing histidine kinase"/>
    <property type="match status" value="1"/>
</dbReference>
<keyword evidence="6" id="KW-0808">Transferase</keyword>
<dbReference type="InterPro" id="IPR036097">
    <property type="entry name" value="HisK_dim/P_sf"/>
</dbReference>
<dbReference type="CDD" id="cd06225">
    <property type="entry name" value="HAMP"/>
    <property type="match status" value="1"/>
</dbReference>
<evidence type="ECO:0000256" key="2">
    <source>
        <dbReference type="ARBA" id="ARBA00004651"/>
    </source>
</evidence>
<gene>
    <name evidence="17" type="ORF">S01H4_00925</name>
</gene>
<feature type="transmembrane region" description="Helical" evidence="15">
    <location>
        <begin position="6"/>
        <end position="27"/>
    </location>
</feature>
<evidence type="ECO:0000256" key="11">
    <source>
        <dbReference type="ARBA" id="ARBA00022989"/>
    </source>
</evidence>
<evidence type="ECO:0000256" key="13">
    <source>
        <dbReference type="ARBA" id="ARBA00023136"/>
    </source>
</evidence>
<proteinExistence type="predicted"/>
<dbReference type="AlphaFoldDB" id="X0ZZI6"/>
<dbReference type="InterPro" id="IPR050398">
    <property type="entry name" value="HssS/ArlS-like"/>
</dbReference>
<dbReference type="PROSITE" id="PS50885">
    <property type="entry name" value="HAMP"/>
    <property type="match status" value="1"/>
</dbReference>
<dbReference type="Pfam" id="PF00512">
    <property type="entry name" value="HisKA"/>
    <property type="match status" value="1"/>
</dbReference>
<dbReference type="CDD" id="cd00082">
    <property type="entry name" value="HisKA"/>
    <property type="match status" value="1"/>
</dbReference>
<evidence type="ECO:0000256" key="6">
    <source>
        <dbReference type="ARBA" id="ARBA00022679"/>
    </source>
</evidence>
<dbReference type="EC" id="2.7.13.3" evidence="3"/>
<reference evidence="17" key="1">
    <citation type="journal article" date="2014" name="Front. Microbiol.">
        <title>High frequency of phylogenetically diverse reductive dehalogenase-homologous genes in deep subseafloor sedimentary metagenomes.</title>
        <authorList>
            <person name="Kawai M."/>
            <person name="Futagami T."/>
            <person name="Toyoda A."/>
            <person name="Takaki Y."/>
            <person name="Nishi S."/>
            <person name="Hori S."/>
            <person name="Arai W."/>
            <person name="Tsubouchi T."/>
            <person name="Morono Y."/>
            <person name="Uchiyama I."/>
            <person name="Ito T."/>
            <person name="Fujiyama A."/>
            <person name="Inagaki F."/>
            <person name="Takami H."/>
        </authorList>
    </citation>
    <scope>NUCLEOTIDE SEQUENCE</scope>
    <source>
        <strain evidence="17">Expedition CK06-06</strain>
    </source>
</reference>
<keyword evidence="7 15" id="KW-0812">Transmembrane</keyword>